<dbReference type="InterPro" id="IPR009252">
    <property type="entry name" value="Cell_div_ZapB"/>
</dbReference>
<dbReference type="EMBL" id="LVJN01000015">
    <property type="protein sequence ID" value="OSM07203.1"/>
    <property type="molecule type" value="Genomic_DNA"/>
</dbReference>
<evidence type="ECO:0000313" key="5">
    <source>
        <dbReference type="Proteomes" id="UP000194003"/>
    </source>
</evidence>
<gene>
    <name evidence="4" type="ORF">MAIT1_03870</name>
</gene>
<dbReference type="GO" id="GO:0043093">
    <property type="term" value="P:FtsZ-dependent cytokinesis"/>
    <property type="evidence" value="ECO:0007669"/>
    <property type="project" value="InterPro"/>
</dbReference>
<evidence type="ECO:0000256" key="2">
    <source>
        <dbReference type="SAM" id="Coils"/>
    </source>
</evidence>
<name>A0A1Y2K8Z8_9PROT</name>
<evidence type="ECO:0000313" key="4">
    <source>
        <dbReference type="EMBL" id="OSM07203.1"/>
    </source>
</evidence>
<dbReference type="Pfam" id="PF06005">
    <property type="entry name" value="ZapB"/>
    <property type="match status" value="1"/>
</dbReference>
<reference evidence="4 5" key="1">
    <citation type="journal article" date="2016" name="BMC Genomics">
        <title>Combined genomic and structural analyses of a cultured magnetotactic bacterium reveals its niche adaptation to a dynamic environment.</title>
        <authorList>
            <person name="Araujo A.C."/>
            <person name="Morillo V."/>
            <person name="Cypriano J."/>
            <person name="Teixeira L.C."/>
            <person name="Leao P."/>
            <person name="Lyra S."/>
            <person name="Almeida L.G."/>
            <person name="Bazylinski D.A."/>
            <person name="Vasconcellos A.T."/>
            <person name="Abreu F."/>
            <person name="Lins U."/>
        </authorList>
    </citation>
    <scope>NUCLEOTIDE SEQUENCE [LARGE SCALE GENOMIC DNA]</scope>
    <source>
        <strain evidence="4 5">IT-1</strain>
    </source>
</reference>
<feature type="compositionally biased region" description="Acidic residues" evidence="3">
    <location>
        <begin position="49"/>
        <end position="71"/>
    </location>
</feature>
<organism evidence="4 5">
    <name type="scientific">Magnetofaba australis IT-1</name>
    <dbReference type="NCBI Taxonomy" id="1434232"/>
    <lineage>
        <taxon>Bacteria</taxon>
        <taxon>Pseudomonadati</taxon>
        <taxon>Pseudomonadota</taxon>
        <taxon>Magnetococcia</taxon>
        <taxon>Magnetococcales</taxon>
        <taxon>Magnetococcaceae</taxon>
        <taxon>Magnetofaba</taxon>
    </lineage>
</organism>
<dbReference type="Gene3D" id="1.20.5.340">
    <property type="match status" value="1"/>
</dbReference>
<protein>
    <submittedName>
        <fullName evidence="4">Uncharacterized protein</fullName>
    </submittedName>
</protein>
<keyword evidence="1 2" id="KW-0175">Coiled coil</keyword>
<sequence>MNQEFGAEGAYSDEPQADAFRQEDLPAQEQAEEPVVMQTEAPLEAMGEAADDGWDDDASTDEAGEADDGAEVEPVQAEPELAPAAPQPADAAPVAESAVLSDPLQALEQRWTQVAERVEKLKQENRALKASVAEREAQLAKLAEGYTRVKAKVEELQQERAQTLGRLENLVTRVKGLDRD</sequence>
<feature type="region of interest" description="Disordered" evidence="3">
    <location>
        <begin position="1"/>
        <end position="97"/>
    </location>
</feature>
<proteinExistence type="predicted"/>
<evidence type="ECO:0000256" key="3">
    <source>
        <dbReference type="SAM" id="MobiDB-lite"/>
    </source>
</evidence>
<feature type="coiled-coil region" evidence="2">
    <location>
        <begin position="104"/>
        <end position="173"/>
    </location>
</feature>
<accession>A0A1Y2K8Z8</accession>
<keyword evidence="5" id="KW-1185">Reference proteome</keyword>
<comment type="caution">
    <text evidence="4">The sequence shown here is derived from an EMBL/GenBank/DDBJ whole genome shotgun (WGS) entry which is preliminary data.</text>
</comment>
<dbReference type="RefSeq" id="WP_158089318.1">
    <property type="nucleotide sequence ID" value="NZ_LVJN01000015.1"/>
</dbReference>
<dbReference type="GO" id="GO:0090529">
    <property type="term" value="P:cell septum assembly"/>
    <property type="evidence" value="ECO:0007669"/>
    <property type="project" value="InterPro"/>
</dbReference>
<dbReference type="Proteomes" id="UP000194003">
    <property type="component" value="Unassembled WGS sequence"/>
</dbReference>
<evidence type="ECO:0000256" key="1">
    <source>
        <dbReference type="ARBA" id="ARBA00023054"/>
    </source>
</evidence>
<dbReference type="AlphaFoldDB" id="A0A1Y2K8Z8"/>
<feature type="compositionally biased region" description="Low complexity" evidence="3">
    <location>
        <begin position="72"/>
        <end position="96"/>
    </location>
</feature>
<dbReference type="GO" id="GO:0005737">
    <property type="term" value="C:cytoplasm"/>
    <property type="evidence" value="ECO:0007669"/>
    <property type="project" value="InterPro"/>
</dbReference>